<dbReference type="PANTHER" id="PTHR34282">
    <property type="entry name" value="OS01G0228800 PROTEIN-RELATED"/>
    <property type="match status" value="1"/>
</dbReference>
<keyword evidence="3" id="KW-1185">Reference proteome</keyword>
<dbReference type="EMBL" id="JAIQCV010000005">
    <property type="protein sequence ID" value="KAH1097129.1"/>
    <property type="molecule type" value="Genomic_DNA"/>
</dbReference>
<feature type="compositionally biased region" description="Basic and acidic residues" evidence="1">
    <location>
        <begin position="24"/>
        <end position="40"/>
    </location>
</feature>
<sequence>MNPPISSFDLMQGQISVSMVTNEQQDREPDFERSEEHEFKSIASNPTHESKNHLKQILMKSQLFMNTTEALFKLDIPIEILHGNVHNYNEQESKLLLDCGCEVMKRRGRRQELSAHPFLQVSISSSTSTKVKSLDDLVKPICKDFDKLKLYGREGKEDCSFEDYLPKIIEVDANNKEADLNCMWELGWNCMMFALEKDDIVRDVEKYVLNALLVGITRDLFTPISVSA</sequence>
<evidence type="ECO:0000313" key="2">
    <source>
        <dbReference type="EMBL" id="KAH1097129.1"/>
    </source>
</evidence>
<gene>
    <name evidence="2" type="ORF">J1N35_014050</name>
</gene>
<feature type="region of interest" description="Disordered" evidence="1">
    <location>
        <begin position="21"/>
        <end position="51"/>
    </location>
</feature>
<dbReference type="PANTHER" id="PTHR34282:SF1">
    <property type="entry name" value="DUF3741 DOMAIN-CONTAINING PROTEIN"/>
    <property type="match status" value="1"/>
</dbReference>
<dbReference type="OrthoDB" id="761625at2759"/>
<dbReference type="AlphaFoldDB" id="A0A9D4A8X9"/>
<comment type="caution">
    <text evidence="2">The sequence shown here is derived from an EMBL/GenBank/DDBJ whole genome shotgun (WGS) entry which is preliminary data.</text>
</comment>
<reference evidence="2 3" key="1">
    <citation type="journal article" date="2021" name="Plant Biotechnol. J.">
        <title>Multi-omics assisted identification of the key and species-specific regulatory components of drought-tolerant mechanisms in Gossypium stocksii.</title>
        <authorList>
            <person name="Yu D."/>
            <person name="Ke L."/>
            <person name="Zhang D."/>
            <person name="Wu Y."/>
            <person name="Sun Y."/>
            <person name="Mei J."/>
            <person name="Sun J."/>
            <person name="Sun Y."/>
        </authorList>
    </citation>
    <scope>NUCLEOTIDE SEQUENCE [LARGE SCALE GENOMIC DNA]</scope>
    <source>
        <strain evidence="3">cv. E1</strain>
        <tissue evidence="2">Leaf</tissue>
    </source>
</reference>
<evidence type="ECO:0000313" key="3">
    <source>
        <dbReference type="Proteomes" id="UP000828251"/>
    </source>
</evidence>
<dbReference type="Proteomes" id="UP000828251">
    <property type="component" value="Unassembled WGS sequence"/>
</dbReference>
<accession>A0A9D4A8X9</accession>
<protein>
    <submittedName>
        <fullName evidence="2">Uncharacterized protein</fullName>
    </submittedName>
</protein>
<organism evidence="2 3">
    <name type="scientific">Gossypium stocksii</name>
    <dbReference type="NCBI Taxonomy" id="47602"/>
    <lineage>
        <taxon>Eukaryota</taxon>
        <taxon>Viridiplantae</taxon>
        <taxon>Streptophyta</taxon>
        <taxon>Embryophyta</taxon>
        <taxon>Tracheophyta</taxon>
        <taxon>Spermatophyta</taxon>
        <taxon>Magnoliopsida</taxon>
        <taxon>eudicotyledons</taxon>
        <taxon>Gunneridae</taxon>
        <taxon>Pentapetalae</taxon>
        <taxon>rosids</taxon>
        <taxon>malvids</taxon>
        <taxon>Malvales</taxon>
        <taxon>Malvaceae</taxon>
        <taxon>Malvoideae</taxon>
        <taxon>Gossypium</taxon>
    </lineage>
</organism>
<name>A0A9D4A8X9_9ROSI</name>
<proteinExistence type="predicted"/>
<evidence type="ECO:0000256" key="1">
    <source>
        <dbReference type="SAM" id="MobiDB-lite"/>
    </source>
</evidence>